<dbReference type="EMBL" id="BAAAOQ010000003">
    <property type="protein sequence ID" value="GAA2192882.1"/>
    <property type="molecule type" value="Genomic_DNA"/>
</dbReference>
<dbReference type="Proteomes" id="UP001501391">
    <property type="component" value="Unassembled WGS sequence"/>
</dbReference>
<organism evidence="2 3">
    <name type="scientific">Streptomyces bangladeshensis</name>
    <dbReference type="NCBI Taxonomy" id="295352"/>
    <lineage>
        <taxon>Bacteria</taxon>
        <taxon>Bacillati</taxon>
        <taxon>Actinomycetota</taxon>
        <taxon>Actinomycetes</taxon>
        <taxon>Kitasatosporales</taxon>
        <taxon>Streptomycetaceae</taxon>
        <taxon>Streptomyces</taxon>
    </lineage>
</organism>
<dbReference type="Gene3D" id="1.10.4080.10">
    <property type="entry name" value="ADP-ribosylation/Crystallin J1"/>
    <property type="match status" value="1"/>
</dbReference>
<evidence type="ECO:0000313" key="2">
    <source>
        <dbReference type="EMBL" id="GAA2192882.1"/>
    </source>
</evidence>
<feature type="compositionally biased region" description="Basic and acidic residues" evidence="1">
    <location>
        <begin position="365"/>
        <end position="380"/>
    </location>
</feature>
<dbReference type="RefSeq" id="WP_346162235.1">
    <property type="nucleotide sequence ID" value="NZ_BAAAOQ010000003.1"/>
</dbReference>
<accession>A0ABN3BE73</accession>
<comment type="caution">
    <text evidence="2">The sequence shown here is derived from an EMBL/GenBank/DDBJ whole genome shotgun (WGS) entry which is preliminary data.</text>
</comment>
<proteinExistence type="predicted"/>
<dbReference type="PANTHER" id="PTHR16222">
    <property type="entry name" value="ADP-RIBOSYLGLYCOHYDROLASE"/>
    <property type="match status" value="1"/>
</dbReference>
<keyword evidence="3" id="KW-1185">Reference proteome</keyword>
<name>A0ABN3BE73_9ACTN</name>
<gene>
    <name evidence="2" type="ORF">GCM10009787_12380</name>
</gene>
<dbReference type="Pfam" id="PF03747">
    <property type="entry name" value="ADP_ribosyl_GH"/>
    <property type="match status" value="1"/>
</dbReference>
<protein>
    <submittedName>
        <fullName evidence="2">ADP-ribosylglycohydrolase family protein</fullName>
    </submittedName>
</protein>
<sequence length="593" mass="59025">MASIACTPPVPAPEDAAGLRERARGALLGLAVGDALGAPAENLKPSEIRARWGRITGYVAEQPCGTDDTEYAIFSGLLLARHGSALTPADAEAAWHEWIADRAEGLFRGAGFSERGTLENLRRGLAAPISAQHRHAWSDGLAMRAAPFGVFAAGRPAEAARLVAVDGSVSHEGEGIYGGQAVAAGVAAAMTGATVPVVIAAALAVVPDDSWTARSLRRAVAVAHRGERAVRSAVVIGGYPWTDLAPEAVALAFGAYAAADGDFREAVLTAVNMGRDADTTAAVAGALSGATRGLAAIPPAWASAIGPARGRCLPSMAGHHVLEVADLLVAAAEGSSGEAGQVEVEVARAVVTAGAPPRGALPEALPDREPRTARAGRTEEIPAAVTAGTPPRGALPEAVPDGERQEARAGQTEDIPAAVTAGTPPHGALPGPVPDGEGRTAGTGQTEDIPAAVTAGTPPRGPLPGPVPDGEGRTAGTGQTEDIPAAVTAGTPPRGPLPGPVPDGEGRTAGTGQTEEIQAAVMDAVPPRGTPLGAVPDGEPRAGGAGQTPLPPPPPASQPADSSGGWAGNRGSRGRSPLVGAGNAGQLDSEGRS</sequence>
<evidence type="ECO:0000256" key="1">
    <source>
        <dbReference type="SAM" id="MobiDB-lite"/>
    </source>
</evidence>
<dbReference type="InterPro" id="IPR050792">
    <property type="entry name" value="ADP-ribosylglycohydrolase"/>
</dbReference>
<reference evidence="2 3" key="1">
    <citation type="journal article" date="2019" name="Int. J. Syst. Evol. Microbiol.">
        <title>The Global Catalogue of Microorganisms (GCM) 10K type strain sequencing project: providing services to taxonomists for standard genome sequencing and annotation.</title>
        <authorList>
            <consortium name="The Broad Institute Genomics Platform"/>
            <consortium name="The Broad Institute Genome Sequencing Center for Infectious Disease"/>
            <person name="Wu L."/>
            <person name="Ma J."/>
        </authorList>
    </citation>
    <scope>NUCLEOTIDE SEQUENCE [LARGE SCALE GENOMIC DNA]</scope>
    <source>
        <strain evidence="2 3">JCM 14924</strain>
    </source>
</reference>
<dbReference type="InterPro" id="IPR036705">
    <property type="entry name" value="Ribosyl_crysJ1_sf"/>
</dbReference>
<dbReference type="InterPro" id="IPR005502">
    <property type="entry name" value="Ribosyl_crysJ1"/>
</dbReference>
<dbReference type="SUPFAM" id="SSF101478">
    <property type="entry name" value="ADP-ribosylglycohydrolase"/>
    <property type="match status" value="1"/>
</dbReference>
<dbReference type="PANTHER" id="PTHR16222:SF12">
    <property type="entry name" value="ADP-RIBOSYLGLYCOHYDROLASE-RELATED"/>
    <property type="match status" value="1"/>
</dbReference>
<feature type="region of interest" description="Disordered" evidence="1">
    <location>
        <begin position="356"/>
        <end position="593"/>
    </location>
</feature>
<evidence type="ECO:0000313" key="3">
    <source>
        <dbReference type="Proteomes" id="UP001501391"/>
    </source>
</evidence>